<proteinExistence type="predicted"/>
<dbReference type="SUPFAM" id="SSF51556">
    <property type="entry name" value="Metallo-dependent hydrolases"/>
    <property type="match status" value="1"/>
</dbReference>
<evidence type="ECO:0008006" key="3">
    <source>
        <dbReference type="Google" id="ProtNLM"/>
    </source>
</evidence>
<protein>
    <recommendedName>
        <fullName evidence="3">TatD DNase domain containing 3</fullName>
    </recommendedName>
</protein>
<reference evidence="1 2" key="1">
    <citation type="submission" date="2021-06" db="EMBL/GenBank/DDBJ databases">
        <authorList>
            <person name="Palmer J.M."/>
        </authorList>
    </citation>
    <scope>NUCLEOTIDE SEQUENCE [LARGE SCALE GENOMIC DNA]</scope>
    <source>
        <strain evidence="2">if_2019</strain>
        <tissue evidence="1">Muscle</tissue>
    </source>
</reference>
<name>A0ABV0TB72_9TELE</name>
<dbReference type="InterPro" id="IPR032466">
    <property type="entry name" value="Metal_Hydrolase"/>
</dbReference>
<comment type="caution">
    <text evidence="1">The sequence shown here is derived from an EMBL/GenBank/DDBJ whole genome shotgun (WGS) entry which is preliminary data.</text>
</comment>
<keyword evidence="2" id="KW-1185">Reference proteome</keyword>
<evidence type="ECO:0000313" key="2">
    <source>
        <dbReference type="Proteomes" id="UP001482620"/>
    </source>
</evidence>
<dbReference type="Gene3D" id="3.20.20.140">
    <property type="entry name" value="Metal-dependent hydrolases"/>
    <property type="match status" value="1"/>
</dbReference>
<accession>A0ABV0TB72</accession>
<gene>
    <name evidence="1" type="ORF">ILYODFUR_025438</name>
</gene>
<dbReference type="EMBL" id="JAHRIQ010026282">
    <property type="protein sequence ID" value="MEQ2230064.1"/>
    <property type="molecule type" value="Genomic_DNA"/>
</dbReference>
<organism evidence="1 2">
    <name type="scientific">Ilyodon furcidens</name>
    <name type="common">goldbreast splitfin</name>
    <dbReference type="NCBI Taxonomy" id="33524"/>
    <lineage>
        <taxon>Eukaryota</taxon>
        <taxon>Metazoa</taxon>
        <taxon>Chordata</taxon>
        <taxon>Craniata</taxon>
        <taxon>Vertebrata</taxon>
        <taxon>Euteleostomi</taxon>
        <taxon>Actinopterygii</taxon>
        <taxon>Neopterygii</taxon>
        <taxon>Teleostei</taxon>
        <taxon>Neoteleostei</taxon>
        <taxon>Acanthomorphata</taxon>
        <taxon>Ovalentaria</taxon>
        <taxon>Atherinomorphae</taxon>
        <taxon>Cyprinodontiformes</taxon>
        <taxon>Goodeidae</taxon>
        <taxon>Ilyodon</taxon>
    </lineage>
</organism>
<dbReference type="Proteomes" id="UP001482620">
    <property type="component" value="Unassembled WGS sequence"/>
</dbReference>
<sequence>MHGYIDCHCHISAGDFDQDVEDVIENSKKDGFIECTTTPTMIPQFLMKEQKMCFKIMVLLVWKTSFGPHLEDPMYL</sequence>
<evidence type="ECO:0000313" key="1">
    <source>
        <dbReference type="EMBL" id="MEQ2230064.1"/>
    </source>
</evidence>